<protein>
    <submittedName>
        <fullName evidence="1">Uncharacterized protein</fullName>
    </submittedName>
</protein>
<sequence>MDPLSITTSVITLLGAAGNIYTFLQSIRHADRGLQSLVREVSTLNGYLRSIEKALEDCRDNPYALAHIDPALWKESKVALSDCQQTLDELASVFSEPKRPSRSNTLFRRARVAAELRSRAGEIASFREKISMSNLSLQTLLQVINVSLSLRGNESHDNILRELKELKDALKKSSQAATVSYSALFLNEQDNRLVHHLKGLVRAAQDFHTTASTTASTVVGSGETQAPPTDFGDDDSRSGIASRLPSMKREQIETFLSQNQRVAHASTSSSTKGSAEISPTPLNKSEVDIETRETGSSHTFSTIFTGGFSKIAQRALQQLDLGRADGLLREALKWHSSSGSDDVHHQRRLQTQLALCNLLQGNSQEAQDLILDLCSSSTGQEIVAYQLLYALALLQLHEMDFEGARENSTRLWEALQRTPHCTVLGANDAMKLLATSYQESGDSLLADAIEAELPDLRLFEPLPKMVDFLVDCEELLVGTFGLQDCSEASSARSVVSKIHNLPIAKKPSSLQMRELLLENVRSPISEGPPSDISDSLSVKADPDFEKNQPRPKKRSWSNLRAFFRPRLSWDVGSVDLYPSHNGAQDSTFKLRKKAKTSHTEQVSPQGPNSYSNASSALSLQSPPTPKSNSSVRSGPMVQNDHSSDSNTRTREWVIEQTDNAATDATTEREDVREQEPRLQRQFSFQTGVTDCISQAPLAATPISCHEMPNNAIFELMDTSPRVKLPTWAQDNEREPKSFPKVSRLISRFDHGNITSSYTTDISTRIPDVYFPSDLHGVSHEGQDGIAMAITTPLETENDIYHLLGCGRAPAKLNRRPSFDSNDLLAHTDVSMGCDSSGSDSDTSSNFDWVTRSTRQTSFDSCTSVSEGNRGGGADEDYPPQTVLQNKAQRAAEPITSNESPPIGTSCKVMDNYGLNVELDLGLNDSPTGAQTHKSGHKATNNAARLSGQEFRAHSRREFGPAVARLCQYKSPRKAVFRRRLPGSAATGLRKLLQAQNYNQFDFSFSNTLYSGPDAVSGPFTEPGLIDLTNSPDIRKLTPRLPEKPSDNLTAAEPDARHMGRNAEAQVSEKCTPLENTNEPPPHHNEDPPANRKCSWTRTQIYEFFEISQERPSSQADCSSSA</sequence>
<gene>
    <name evidence="1" type="ORF">NUW58_g5433</name>
</gene>
<keyword evidence="2" id="KW-1185">Reference proteome</keyword>
<evidence type="ECO:0000313" key="2">
    <source>
        <dbReference type="Proteomes" id="UP001143856"/>
    </source>
</evidence>
<comment type="caution">
    <text evidence="1">The sequence shown here is derived from an EMBL/GenBank/DDBJ whole genome shotgun (WGS) entry which is preliminary data.</text>
</comment>
<accession>A0ACC1P1K0</accession>
<organism evidence="1 2">
    <name type="scientific">Xylaria curta</name>
    <dbReference type="NCBI Taxonomy" id="42375"/>
    <lineage>
        <taxon>Eukaryota</taxon>
        <taxon>Fungi</taxon>
        <taxon>Dikarya</taxon>
        <taxon>Ascomycota</taxon>
        <taxon>Pezizomycotina</taxon>
        <taxon>Sordariomycetes</taxon>
        <taxon>Xylariomycetidae</taxon>
        <taxon>Xylariales</taxon>
        <taxon>Xylariaceae</taxon>
        <taxon>Xylaria</taxon>
    </lineage>
</organism>
<reference evidence="1" key="1">
    <citation type="submission" date="2022-10" db="EMBL/GenBank/DDBJ databases">
        <title>Genome Sequence of Xylaria curta.</title>
        <authorList>
            <person name="Buettner E."/>
        </authorList>
    </citation>
    <scope>NUCLEOTIDE SEQUENCE</scope>
    <source>
        <strain evidence="1">Babe10</strain>
    </source>
</reference>
<dbReference type="EMBL" id="JAPDGR010001073">
    <property type="protein sequence ID" value="KAJ2985626.1"/>
    <property type="molecule type" value="Genomic_DNA"/>
</dbReference>
<dbReference type="Proteomes" id="UP001143856">
    <property type="component" value="Unassembled WGS sequence"/>
</dbReference>
<evidence type="ECO:0000313" key="1">
    <source>
        <dbReference type="EMBL" id="KAJ2985626.1"/>
    </source>
</evidence>
<name>A0ACC1P1K0_9PEZI</name>
<proteinExistence type="predicted"/>